<dbReference type="OrthoDB" id="3270372at2759"/>
<reference evidence="7" key="1">
    <citation type="submission" date="2022-06" db="EMBL/GenBank/DDBJ databases">
        <title>Genome Sequence of Candolleomyces eurysporus.</title>
        <authorList>
            <person name="Buettner E."/>
        </authorList>
    </citation>
    <scope>NUCLEOTIDE SEQUENCE</scope>
    <source>
        <strain evidence="7">VTCC 930004</strain>
    </source>
</reference>
<dbReference type="AlphaFoldDB" id="A0A9W8MKN7"/>
<keyword evidence="1" id="KW-0479">Metal-binding</keyword>
<organism evidence="7 8">
    <name type="scientific">Candolleomyces eurysporus</name>
    <dbReference type="NCBI Taxonomy" id="2828524"/>
    <lineage>
        <taxon>Eukaryota</taxon>
        <taxon>Fungi</taxon>
        <taxon>Dikarya</taxon>
        <taxon>Basidiomycota</taxon>
        <taxon>Agaricomycotina</taxon>
        <taxon>Agaricomycetes</taxon>
        <taxon>Agaricomycetidae</taxon>
        <taxon>Agaricales</taxon>
        <taxon>Agaricineae</taxon>
        <taxon>Psathyrellaceae</taxon>
        <taxon>Candolleomyces</taxon>
    </lineage>
</organism>
<gene>
    <name evidence="7" type="ORF">H1R20_g4529</name>
</gene>
<dbReference type="PROSITE" id="PS50865">
    <property type="entry name" value="ZF_MYND_2"/>
    <property type="match status" value="1"/>
</dbReference>
<dbReference type="Proteomes" id="UP001140091">
    <property type="component" value="Unassembled WGS sequence"/>
</dbReference>
<evidence type="ECO:0000259" key="6">
    <source>
        <dbReference type="PROSITE" id="PS50865"/>
    </source>
</evidence>
<evidence type="ECO:0000256" key="1">
    <source>
        <dbReference type="ARBA" id="ARBA00022723"/>
    </source>
</evidence>
<dbReference type="GO" id="GO:0008270">
    <property type="term" value="F:zinc ion binding"/>
    <property type="evidence" value="ECO:0007669"/>
    <property type="project" value="UniProtKB-KW"/>
</dbReference>
<evidence type="ECO:0000256" key="3">
    <source>
        <dbReference type="ARBA" id="ARBA00022833"/>
    </source>
</evidence>
<dbReference type="SUPFAM" id="SSF144232">
    <property type="entry name" value="HIT/MYND zinc finger-like"/>
    <property type="match status" value="1"/>
</dbReference>
<feature type="region of interest" description="Disordered" evidence="5">
    <location>
        <begin position="63"/>
        <end position="83"/>
    </location>
</feature>
<feature type="non-terminal residue" evidence="7">
    <location>
        <position position="398"/>
    </location>
</feature>
<accession>A0A9W8MKN7</accession>
<dbReference type="InterPro" id="IPR002893">
    <property type="entry name" value="Znf_MYND"/>
</dbReference>
<dbReference type="EMBL" id="JANBPK010000770">
    <property type="protein sequence ID" value="KAJ2932558.1"/>
    <property type="molecule type" value="Genomic_DNA"/>
</dbReference>
<keyword evidence="2 4" id="KW-0863">Zinc-finger</keyword>
<evidence type="ECO:0000313" key="7">
    <source>
        <dbReference type="EMBL" id="KAJ2932558.1"/>
    </source>
</evidence>
<feature type="domain" description="MYND-type" evidence="6">
    <location>
        <begin position="278"/>
        <end position="321"/>
    </location>
</feature>
<evidence type="ECO:0000313" key="8">
    <source>
        <dbReference type="Proteomes" id="UP001140091"/>
    </source>
</evidence>
<protein>
    <recommendedName>
        <fullName evidence="6">MYND-type domain-containing protein</fullName>
    </recommendedName>
</protein>
<name>A0A9W8MKN7_9AGAR</name>
<evidence type="ECO:0000256" key="4">
    <source>
        <dbReference type="PROSITE-ProRule" id="PRU00134"/>
    </source>
</evidence>
<evidence type="ECO:0000256" key="5">
    <source>
        <dbReference type="SAM" id="MobiDB-lite"/>
    </source>
</evidence>
<keyword evidence="8" id="KW-1185">Reference proteome</keyword>
<proteinExistence type="predicted"/>
<comment type="caution">
    <text evidence="7">The sequence shown here is derived from an EMBL/GenBank/DDBJ whole genome shotgun (WGS) entry which is preliminary data.</text>
</comment>
<sequence>MWKHLTSCQCIYCELRKRSPAEYSRDMPGEIDRWPRLLSNLINLTSTLVILVLKELSQSKFRSRKSKKERDDQPWPLGPQDPLPFGTDSIAGLSLWAAGNWGFEAIMYQLATGLVMFYPPFGKTLLQVEAAGFTVLVSVRQVEYTLRRFNDRKANSTLSSQDAKDFERQIKTILAFYEVLIDCDRQQVSAFFVGHAWITPVFESLANALSTLPPLAWSDQKLVIKLILAHTKAKLNPATRVGRVVFDRRELEKDIPDYDEADSAFNTIINTKKGGCCNIRCTAEVEGYTPSCSQCTLVRYCQKGCQREAWRHPQAPHKHLCAKIHTLKQQLGADTWTYLWHPDYSYENLKGIIDEKSVDNKLLEEIGKELGLVRGLKMFYGFGGNMFRKLFLVVDRGT</sequence>
<keyword evidence="3" id="KW-0862">Zinc</keyword>
<dbReference type="Gene3D" id="6.10.140.2220">
    <property type="match status" value="1"/>
</dbReference>
<evidence type="ECO:0000256" key="2">
    <source>
        <dbReference type="ARBA" id="ARBA00022771"/>
    </source>
</evidence>